<reference evidence="2" key="1">
    <citation type="submission" date="2017-01" db="EMBL/GenBank/DDBJ databases">
        <authorList>
            <person name="Varghese N."/>
            <person name="Submissions S."/>
        </authorList>
    </citation>
    <scope>NUCLEOTIDE SEQUENCE [LARGE SCALE GENOMIC DNA]</scope>
    <source>
        <strain evidence="2">DSM 15366</strain>
    </source>
</reference>
<organism evidence="1 2">
    <name type="scientific">Maribacter ulvicola</name>
    <dbReference type="NCBI Taxonomy" id="228959"/>
    <lineage>
        <taxon>Bacteria</taxon>
        <taxon>Pseudomonadati</taxon>
        <taxon>Bacteroidota</taxon>
        <taxon>Flavobacteriia</taxon>
        <taxon>Flavobacteriales</taxon>
        <taxon>Flavobacteriaceae</taxon>
        <taxon>Maribacter</taxon>
    </lineage>
</organism>
<accession>A0A1N6X7A1</accession>
<dbReference type="RefSeq" id="WP_076548921.1">
    <property type="nucleotide sequence ID" value="NZ_FTMA01000005.1"/>
</dbReference>
<dbReference type="AlphaFoldDB" id="A0A1N6X7A1"/>
<dbReference type="Proteomes" id="UP000186953">
    <property type="component" value="Unassembled WGS sequence"/>
</dbReference>
<dbReference type="EMBL" id="FTMA01000005">
    <property type="protein sequence ID" value="SIQ98234.1"/>
    <property type="molecule type" value="Genomic_DNA"/>
</dbReference>
<keyword evidence="2" id="KW-1185">Reference proteome</keyword>
<proteinExistence type="predicted"/>
<name>A0A1N6X7A1_9FLAO</name>
<gene>
    <name evidence="1" type="ORF">SAMN05421797_10516</name>
</gene>
<evidence type="ECO:0000313" key="2">
    <source>
        <dbReference type="Proteomes" id="UP000186953"/>
    </source>
</evidence>
<protein>
    <submittedName>
        <fullName evidence="1">Uncharacterized protein</fullName>
    </submittedName>
</protein>
<evidence type="ECO:0000313" key="1">
    <source>
        <dbReference type="EMBL" id="SIQ98234.1"/>
    </source>
</evidence>
<sequence length="75" mass="8707">MASYSKWYALLLNYVFPYFKISVEGENSQDSVKHLFSQNILNALVSGRINDCDLPLFKNRYVEANTFIKIVHANF</sequence>
<dbReference type="STRING" id="228959.SAMN05421797_10516"/>